<feature type="domain" description="BD-FAE-like" evidence="3">
    <location>
        <begin position="94"/>
        <end position="294"/>
    </location>
</feature>
<dbReference type="Gene3D" id="3.40.50.1820">
    <property type="entry name" value="alpha/beta hydrolase"/>
    <property type="match status" value="1"/>
</dbReference>
<dbReference type="Proteomes" id="UP000585721">
    <property type="component" value="Unassembled WGS sequence"/>
</dbReference>
<evidence type="ECO:0000313" key="5">
    <source>
        <dbReference type="Proteomes" id="UP000585721"/>
    </source>
</evidence>
<keyword evidence="5" id="KW-1185">Reference proteome</keyword>
<dbReference type="RefSeq" id="WP_223157740.1">
    <property type="nucleotide sequence ID" value="NZ_JACHGR010000002.1"/>
</dbReference>
<organism evidence="4 5">
    <name type="scientific">Tolumonas osonensis</name>
    <dbReference type="NCBI Taxonomy" id="675874"/>
    <lineage>
        <taxon>Bacteria</taxon>
        <taxon>Pseudomonadati</taxon>
        <taxon>Pseudomonadota</taxon>
        <taxon>Gammaproteobacteria</taxon>
        <taxon>Aeromonadales</taxon>
        <taxon>Aeromonadaceae</taxon>
        <taxon>Tolumonas</taxon>
    </lineage>
</organism>
<dbReference type="InterPro" id="IPR049492">
    <property type="entry name" value="BD-FAE-like_dom"/>
</dbReference>
<dbReference type="PANTHER" id="PTHR48081">
    <property type="entry name" value="AB HYDROLASE SUPERFAMILY PROTEIN C4A8.06C"/>
    <property type="match status" value="1"/>
</dbReference>
<dbReference type="InterPro" id="IPR029058">
    <property type="entry name" value="AB_hydrolase_fold"/>
</dbReference>
<keyword evidence="1" id="KW-0378">Hydrolase</keyword>
<dbReference type="InterPro" id="IPR050300">
    <property type="entry name" value="GDXG_lipolytic_enzyme"/>
</dbReference>
<proteinExistence type="predicted"/>
<sequence>MRRYHLLAVSLLGVSTMLSAQTVLYHSKVIEPKPMSLAEFPVSKSYTDGMKVIQADFSDPDVTAFTHVEYAKKSGMALHLNILTPAQEIGAVSAPKYPLIVYVQGSAWMKQEMHSMPQLIKMAKKGYVIAIVEYRHSAVAGFPAQTEDTKTAIRFMKKNGEKYNADTSKIVLWGDSSGGHTVLMTAVTVNQNKFDDEGQDKDPISLKAVIDFYGPTDISKMNKEPSTWDHITDKSPEGMFLGGVNVLENPDKVKPTIPMNYVAQDQTIPPILIAHGNKDRLVPFGQSVMMFDALKKNNKDAVMYQINGADHGGAPFWSKEMLEIVDQFIQQHLK</sequence>
<dbReference type="SUPFAM" id="SSF53474">
    <property type="entry name" value="alpha/beta-Hydrolases"/>
    <property type="match status" value="1"/>
</dbReference>
<evidence type="ECO:0000256" key="2">
    <source>
        <dbReference type="SAM" id="SignalP"/>
    </source>
</evidence>
<feature type="chain" id="PRO_5032792193" evidence="2">
    <location>
        <begin position="21"/>
        <end position="334"/>
    </location>
</feature>
<comment type="caution">
    <text evidence="4">The sequence shown here is derived from an EMBL/GenBank/DDBJ whole genome shotgun (WGS) entry which is preliminary data.</text>
</comment>
<dbReference type="GO" id="GO:0016787">
    <property type="term" value="F:hydrolase activity"/>
    <property type="evidence" value="ECO:0007669"/>
    <property type="project" value="UniProtKB-KW"/>
</dbReference>
<gene>
    <name evidence="4" type="ORF">HNR75_000564</name>
</gene>
<reference evidence="4 5" key="1">
    <citation type="submission" date="2020-08" db="EMBL/GenBank/DDBJ databases">
        <title>Genomic Encyclopedia of Type Strains, Phase IV (KMG-IV): sequencing the most valuable type-strain genomes for metagenomic binning, comparative biology and taxonomic classification.</title>
        <authorList>
            <person name="Goeker M."/>
        </authorList>
    </citation>
    <scope>NUCLEOTIDE SEQUENCE [LARGE SCALE GENOMIC DNA]</scope>
    <source>
        <strain evidence="4 5">DSM 22975</strain>
    </source>
</reference>
<dbReference type="EMBL" id="JACHGR010000002">
    <property type="protein sequence ID" value="MBB6054692.1"/>
    <property type="molecule type" value="Genomic_DNA"/>
</dbReference>
<dbReference type="AlphaFoldDB" id="A0A841GJK7"/>
<evidence type="ECO:0000313" key="4">
    <source>
        <dbReference type="EMBL" id="MBB6054692.1"/>
    </source>
</evidence>
<keyword evidence="2" id="KW-0732">Signal</keyword>
<dbReference type="Pfam" id="PF20434">
    <property type="entry name" value="BD-FAE"/>
    <property type="match status" value="1"/>
</dbReference>
<accession>A0A841GJK7</accession>
<evidence type="ECO:0000259" key="3">
    <source>
        <dbReference type="Pfam" id="PF20434"/>
    </source>
</evidence>
<evidence type="ECO:0000256" key="1">
    <source>
        <dbReference type="ARBA" id="ARBA00022801"/>
    </source>
</evidence>
<name>A0A841GJK7_9GAMM</name>
<feature type="signal peptide" evidence="2">
    <location>
        <begin position="1"/>
        <end position="20"/>
    </location>
</feature>
<protein>
    <submittedName>
        <fullName evidence="4">Acetyl esterase/lipase</fullName>
    </submittedName>
</protein>
<dbReference type="PANTHER" id="PTHR48081:SF13">
    <property type="entry name" value="ALPHA_BETA HYDROLASE"/>
    <property type="match status" value="1"/>
</dbReference>